<protein>
    <submittedName>
        <fullName evidence="5">Hydroxypyruvate isomerase</fullName>
    </submittedName>
</protein>
<comment type="similarity">
    <text evidence="2">Belongs to the hyi family.</text>
</comment>
<reference evidence="5 6" key="1">
    <citation type="journal article" date="2019" name="Environ. Microbiol.">
        <title>Species interactions and distinct microbial communities in high Arctic permafrost affected cryosols are associated with the CH4 and CO2 gas fluxes.</title>
        <authorList>
            <person name="Altshuler I."/>
            <person name="Hamel J."/>
            <person name="Turney S."/>
            <person name="Magnuson E."/>
            <person name="Levesque R."/>
            <person name="Greer C."/>
            <person name="Whyte L.G."/>
        </authorList>
    </citation>
    <scope>NUCLEOTIDE SEQUENCE [LARGE SCALE GENOMIC DNA]</scope>
    <source>
        <strain evidence="5 6">S5.20</strain>
    </source>
</reference>
<proteinExistence type="inferred from homology"/>
<evidence type="ECO:0000256" key="1">
    <source>
        <dbReference type="ARBA" id="ARBA00023235"/>
    </source>
</evidence>
<name>A0A502ECF0_9MYCO</name>
<keyword evidence="1 2" id="KW-0413">Isomerase</keyword>
<evidence type="ECO:0000259" key="4">
    <source>
        <dbReference type="Pfam" id="PF01261"/>
    </source>
</evidence>
<organism evidence="5 6">
    <name type="scientific">Mycolicibacterium hodleri</name>
    <dbReference type="NCBI Taxonomy" id="49897"/>
    <lineage>
        <taxon>Bacteria</taxon>
        <taxon>Bacillati</taxon>
        <taxon>Actinomycetota</taxon>
        <taxon>Actinomycetes</taxon>
        <taxon>Mycobacteriales</taxon>
        <taxon>Mycobacteriaceae</taxon>
        <taxon>Mycolicibacterium</taxon>
    </lineage>
</organism>
<dbReference type="PANTHER" id="PTHR43489:SF6">
    <property type="entry name" value="HYDROXYPYRUVATE ISOMERASE-RELATED"/>
    <property type="match status" value="1"/>
</dbReference>
<comment type="caution">
    <text evidence="5">The sequence shown here is derived from an EMBL/GenBank/DDBJ whole genome shotgun (WGS) entry which is preliminary data.</text>
</comment>
<feature type="domain" description="Xylose isomerase-like TIM barrel" evidence="4">
    <location>
        <begin position="25"/>
        <end position="266"/>
    </location>
</feature>
<dbReference type="EMBL" id="RCZG01000003">
    <property type="protein sequence ID" value="TPG35004.1"/>
    <property type="molecule type" value="Genomic_DNA"/>
</dbReference>
<dbReference type="AlphaFoldDB" id="A0A502ECF0"/>
<dbReference type="Gene3D" id="3.20.20.150">
    <property type="entry name" value="Divalent-metal-dependent TIM barrel enzymes"/>
    <property type="match status" value="1"/>
</dbReference>
<evidence type="ECO:0000313" key="5">
    <source>
        <dbReference type="EMBL" id="TPG35004.1"/>
    </source>
</evidence>
<dbReference type="InterPro" id="IPR026040">
    <property type="entry name" value="HyI-like"/>
</dbReference>
<evidence type="ECO:0000256" key="2">
    <source>
        <dbReference type="PIRNR" id="PIRNR006241"/>
    </source>
</evidence>
<dbReference type="PANTHER" id="PTHR43489">
    <property type="entry name" value="ISOMERASE"/>
    <property type="match status" value="1"/>
</dbReference>
<dbReference type="InterPro" id="IPR050417">
    <property type="entry name" value="Sugar_Epim/Isomerase"/>
</dbReference>
<dbReference type="InterPro" id="IPR013022">
    <property type="entry name" value="Xyl_isomerase-like_TIM-brl"/>
</dbReference>
<dbReference type="GO" id="GO:0008903">
    <property type="term" value="F:hydroxypyruvate isomerase activity"/>
    <property type="evidence" value="ECO:0007669"/>
    <property type="project" value="TreeGrafter"/>
</dbReference>
<keyword evidence="6" id="KW-1185">Reference proteome</keyword>
<evidence type="ECO:0000256" key="3">
    <source>
        <dbReference type="PIRSR" id="PIRSR006241-50"/>
    </source>
</evidence>
<accession>A0A502ECF0</accession>
<evidence type="ECO:0000313" key="6">
    <source>
        <dbReference type="Proteomes" id="UP000320095"/>
    </source>
</evidence>
<dbReference type="OrthoDB" id="9786584at2"/>
<dbReference type="Pfam" id="PF01261">
    <property type="entry name" value="AP_endonuc_2"/>
    <property type="match status" value="1"/>
</dbReference>
<dbReference type="InterPro" id="IPR036237">
    <property type="entry name" value="Xyl_isomerase-like_sf"/>
</dbReference>
<dbReference type="PIRSF" id="PIRSF006241">
    <property type="entry name" value="HyI"/>
    <property type="match status" value="1"/>
</dbReference>
<dbReference type="Proteomes" id="UP000320095">
    <property type="component" value="Unassembled WGS sequence"/>
</dbReference>
<gene>
    <name evidence="5" type="ORF">EAH80_09375</name>
</gene>
<dbReference type="SUPFAM" id="SSF51658">
    <property type="entry name" value="Xylose isomerase-like"/>
    <property type="match status" value="1"/>
</dbReference>
<feature type="active site" description="Proton donor/acceptor" evidence="3">
    <location>
        <position position="152"/>
    </location>
</feature>
<sequence length="279" mass="29554">MQHGLPYLANCSILFTEVPLLERPAAARAAGFDAVEFWWPFDRTVPPDADVDRFVAAIADAGVHLVGLNFPAGDMPSGDRGLLSWPGRAEEFQDGVQIATDIGQRLGTVAFNALYGNRLDTATPDEQDELAARNLAVTAEAAAGINGVVLVEPVSGVASYPLRTADDVAAVLDRVEQESGATNLRLLADLYHLATNGDDLGAVVTRHADRIGHVQIADAPGRHEPGSADLDLDGTLCALQATGYNGWVGLEYVPTTTTQAGLDWLPTERRAANTARSTS</sequence>
<dbReference type="GO" id="GO:0046487">
    <property type="term" value="P:glyoxylate metabolic process"/>
    <property type="evidence" value="ECO:0007669"/>
    <property type="project" value="TreeGrafter"/>
</dbReference>
<dbReference type="RefSeq" id="WP_140689787.1">
    <property type="nucleotide sequence ID" value="NZ_RCZG01000003.1"/>
</dbReference>
<keyword evidence="5" id="KW-0670">Pyruvate</keyword>
<feature type="active site" description="Proton donor/acceptor" evidence="3">
    <location>
        <position position="251"/>
    </location>
</feature>